<protein>
    <submittedName>
        <fullName evidence="1">Uncharacterized protein</fullName>
    </submittedName>
</protein>
<accession>A0A0F9URA0</accession>
<sequence length="76" mass="8925">MAERRTILLHLYNEKEDDYTIINTYKTDDEIIAIIQSLREEHLKDNISAEDFINVAIEEIGDLATYDTLTFNMDSR</sequence>
<name>A0A0F9URA0_9ZZZZ</name>
<comment type="caution">
    <text evidence="1">The sequence shown here is derived from an EMBL/GenBank/DDBJ whole genome shotgun (WGS) entry which is preliminary data.</text>
</comment>
<proteinExistence type="predicted"/>
<dbReference type="AlphaFoldDB" id="A0A0F9URA0"/>
<evidence type="ECO:0000313" key="1">
    <source>
        <dbReference type="EMBL" id="KKN95670.1"/>
    </source>
</evidence>
<organism evidence="1">
    <name type="scientific">marine sediment metagenome</name>
    <dbReference type="NCBI Taxonomy" id="412755"/>
    <lineage>
        <taxon>unclassified sequences</taxon>
        <taxon>metagenomes</taxon>
        <taxon>ecological metagenomes</taxon>
    </lineage>
</organism>
<dbReference type="EMBL" id="LAZR01000069">
    <property type="protein sequence ID" value="KKN95670.1"/>
    <property type="molecule type" value="Genomic_DNA"/>
</dbReference>
<reference evidence="1" key="1">
    <citation type="journal article" date="2015" name="Nature">
        <title>Complex archaea that bridge the gap between prokaryotes and eukaryotes.</title>
        <authorList>
            <person name="Spang A."/>
            <person name="Saw J.H."/>
            <person name="Jorgensen S.L."/>
            <person name="Zaremba-Niedzwiedzka K."/>
            <person name="Martijn J."/>
            <person name="Lind A.E."/>
            <person name="van Eijk R."/>
            <person name="Schleper C."/>
            <person name="Guy L."/>
            <person name="Ettema T.J."/>
        </authorList>
    </citation>
    <scope>NUCLEOTIDE SEQUENCE</scope>
</reference>
<gene>
    <name evidence="1" type="ORF">LCGC14_0175390</name>
</gene>